<sequence length="372" mass="40258">MPYVLTFHFDPDFEKRRLRPKNRDDGTVDQFDLGYAQNVALGQTLAEWETLPLDAAADLDPDRIVSESTAFPCGEGCSVDPDNPLRLLASVNGHVAFLDGRITVRETLAIGCDIDFHTGNIVAVGDVLIGGDVRAGFAVMGRNVTITGSVVAARIRAMGNVTCHGGIQGGAKATIRAGKSLRAKFCENAVLHAGQNILIDGSCMHCRLFAGQKLAVKGRLAGGEVYCGEAVYVGEQLGGGGQSQTRLLLGYDPERIHKDQHIKASMRQTLLDIETLRLDMGRGEASAAQHAAALEQSLQRFETFKRQLKKLWDNPAAMRRFSTCRVIVPGRIGANVEVSIGEAALSVPEDTRDAVLRYQDGEIVIEHPALRK</sequence>
<dbReference type="EMBL" id="WVUD01000017">
    <property type="protein sequence ID" value="MYL83584.1"/>
    <property type="molecule type" value="Genomic_DNA"/>
</dbReference>
<gene>
    <name evidence="1" type="ORF">GTA51_10655</name>
</gene>
<proteinExistence type="predicted"/>
<evidence type="ECO:0000313" key="1">
    <source>
        <dbReference type="EMBL" id="MYL83584.1"/>
    </source>
</evidence>
<dbReference type="PANTHER" id="PTHR38032:SF1">
    <property type="entry name" value="RNA-BINDING PROTEIN KHPB N-TERMINAL DOMAIN-CONTAINING PROTEIN"/>
    <property type="match status" value="1"/>
</dbReference>
<keyword evidence="2" id="KW-1185">Reference proteome</keyword>
<evidence type="ECO:0000313" key="2">
    <source>
        <dbReference type="Proteomes" id="UP000482487"/>
    </source>
</evidence>
<dbReference type="Proteomes" id="UP000482487">
    <property type="component" value="Unassembled WGS sequence"/>
</dbReference>
<comment type="caution">
    <text evidence="1">The sequence shown here is derived from an EMBL/GenBank/DDBJ whole genome shotgun (WGS) entry which is preliminary data.</text>
</comment>
<name>A0A7C9ILW3_9BACT</name>
<reference evidence="1 2" key="1">
    <citation type="submission" date="2020-01" db="EMBL/GenBank/DDBJ databases">
        <title>Genome sequence of Desulfovibrio aerotolerans DSM 16695(T).</title>
        <authorList>
            <person name="Karnachuk O."/>
            <person name="Avakyan M."/>
            <person name="Mardanov A."/>
            <person name="Kadnikov V."/>
            <person name="Ravin N."/>
        </authorList>
    </citation>
    <scope>NUCLEOTIDE SEQUENCE [LARGE SCALE GENOMIC DNA]</scope>
    <source>
        <strain evidence="1 2">DSM 16695</strain>
    </source>
</reference>
<dbReference type="InterPro" id="IPR005646">
    <property type="entry name" value="FapA"/>
</dbReference>
<dbReference type="RefSeq" id="WP_160960959.1">
    <property type="nucleotide sequence ID" value="NZ_WVUD01000017.1"/>
</dbReference>
<accession>A0A7C9ILW3</accession>
<protein>
    <submittedName>
        <fullName evidence="1">DUF342 domain-containing protein</fullName>
    </submittedName>
</protein>
<dbReference type="OrthoDB" id="5446236at2"/>
<dbReference type="AlphaFoldDB" id="A0A7C9ILW3"/>
<dbReference type="PANTHER" id="PTHR38032">
    <property type="entry name" value="POLYMERASE-RELATED"/>
    <property type="match status" value="1"/>
</dbReference>
<dbReference type="InterPro" id="IPR046865">
    <property type="entry name" value="FapA_b_solenoid"/>
</dbReference>
<organism evidence="1 2">
    <name type="scientific">Solidesulfovibrio aerotolerans</name>
    <dbReference type="NCBI Taxonomy" id="295255"/>
    <lineage>
        <taxon>Bacteria</taxon>
        <taxon>Pseudomonadati</taxon>
        <taxon>Thermodesulfobacteriota</taxon>
        <taxon>Desulfovibrionia</taxon>
        <taxon>Desulfovibrionales</taxon>
        <taxon>Desulfovibrionaceae</taxon>
        <taxon>Solidesulfovibrio</taxon>
    </lineage>
</organism>
<dbReference type="Pfam" id="PF03961">
    <property type="entry name" value="FapA"/>
    <property type="match status" value="1"/>
</dbReference>